<reference evidence="1 2" key="1">
    <citation type="submission" date="2024-01" db="EMBL/GenBank/DDBJ databases">
        <title>Comparative genomics of Cryptococcus and Kwoniella reveals pathogenesis evolution and contrasting modes of karyotype evolution via chromosome fusion or intercentromeric recombination.</title>
        <authorList>
            <person name="Coelho M.A."/>
            <person name="David-Palma M."/>
            <person name="Shea T."/>
            <person name="Bowers K."/>
            <person name="McGinley-Smith S."/>
            <person name="Mohammad A.W."/>
            <person name="Gnirke A."/>
            <person name="Yurkov A.M."/>
            <person name="Nowrousian M."/>
            <person name="Sun S."/>
            <person name="Cuomo C.A."/>
            <person name="Heitman J."/>
        </authorList>
    </citation>
    <scope>NUCLEOTIDE SEQUENCE [LARGE SCALE GENOMIC DNA]</scope>
    <source>
        <strain evidence="1">CBS 11374</strain>
    </source>
</reference>
<accession>A0ABZ1D1S3</accession>
<organism evidence="1 2">
    <name type="scientific">Kwoniella shivajii</name>
    <dbReference type="NCBI Taxonomy" id="564305"/>
    <lineage>
        <taxon>Eukaryota</taxon>
        <taxon>Fungi</taxon>
        <taxon>Dikarya</taxon>
        <taxon>Basidiomycota</taxon>
        <taxon>Agaricomycotina</taxon>
        <taxon>Tremellomycetes</taxon>
        <taxon>Tremellales</taxon>
        <taxon>Cryptococcaceae</taxon>
        <taxon>Kwoniella</taxon>
    </lineage>
</organism>
<dbReference type="GeneID" id="87956950"/>
<dbReference type="RefSeq" id="XP_062792585.1">
    <property type="nucleotide sequence ID" value="XM_062936534.1"/>
</dbReference>
<evidence type="ECO:0008006" key="3">
    <source>
        <dbReference type="Google" id="ProtNLM"/>
    </source>
</evidence>
<name>A0ABZ1D1S3_9TREE</name>
<dbReference type="EMBL" id="CP141886">
    <property type="protein sequence ID" value="WRT67845.1"/>
    <property type="molecule type" value="Genomic_DNA"/>
</dbReference>
<evidence type="ECO:0000313" key="1">
    <source>
        <dbReference type="EMBL" id="WRT67845.1"/>
    </source>
</evidence>
<dbReference type="Proteomes" id="UP001329825">
    <property type="component" value="Chromosome 6"/>
</dbReference>
<proteinExistence type="predicted"/>
<keyword evidence="2" id="KW-1185">Reference proteome</keyword>
<protein>
    <recommendedName>
        <fullName evidence="3">Rad60/SUMO-like domain-containing protein</fullName>
    </recommendedName>
</protein>
<sequence>MSGCFSGESFVEQVHLFLIEYRDNGNYTYRHSWDGCISSYSPLRLIFDRWAQEEHCGEPFEHFHFRLRDPTEGRTLVGDESSRDLRIHSGTRIYIARVITGEQ</sequence>
<evidence type="ECO:0000313" key="2">
    <source>
        <dbReference type="Proteomes" id="UP001329825"/>
    </source>
</evidence>
<gene>
    <name evidence="1" type="ORF">IL334_004819</name>
</gene>